<proteinExistence type="inferred from homology"/>
<evidence type="ECO:0000256" key="8">
    <source>
        <dbReference type="ARBA" id="ARBA00022842"/>
    </source>
</evidence>
<accession>A0ABQ6IL24</accession>
<evidence type="ECO:0000256" key="4">
    <source>
        <dbReference type="ARBA" id="ARBA00022695"/>
    </source>
</evidence>
<evidence type="ECO:0000313" key="12">
    <source>
        <dbReference type="EMBL" id="GMA38603.1"/>
    </source>
</evidence>
<organism evidence="12 13">
    <name type="scientific">Mobilicoccus caccae</name>
    <dbReference type="NCBI Taxonomy" id="1859295"/>
    <lineage>
        <taxon>Bacteria</taxon>
        <taxon>Bacillati</taxon>
        <taxon>Actinomycetota</taxon>
        <taxon>Actinomycetes</taxon>
        <taxon>Micrococcales</taxon>
        <taxon>Dermatophilaceae</taxon>
        <taxon>Mobilicoccus</taxon>
    </lineage>
</organism>
<keyword evidence="13" id="KW-1185">Reference proteome</keyword>
<dbReference type="PANTHER" id="PTHR33571:SF12">
    <property type="entry name" value="BSL3053 PROTEIN"/>
    <property type="match status" value="1"/>
</dbReference>
<dbReference type="SUPFAM" id="SSF47413">
    <property type="entry name" value="lambda repressor-like DNA-binding domains"/>
    <property type="match status" value="1"/>
</dbReference>
<evidence type="ECO:0000256" key="10">
    <source>
        <dbReference type="SAM" id="MobiDB-lite"/>
    </source>
</evidence>
<dbReference type="PROSITE" id="PS50943">
    <property type="entry name" value="HTH_CROC1"/>
    <property type="match status" value="1"/>
</dbReference>
<gene>
    <name evidence="12" type="ORF">GCM10025883_06480</name>
</gene>
<keyword evidence="8" id="KW-0460">Magnesium</keyword>
<keyword evidence="5" id="KW-0479">Metal-binding</keyword>
<protein>
    <recommendedName>
        <fullName evidence="11">HTH cro/C1-type domain-containing protein</fullName>
    </recommendedName>
</protein>
<keyword evidence="3" id="KW-0808">Transferase</keyword>
<dbReference type="Proteomes" id="UP001157126">
    <property type="component" value="Unassembled WGS sequence"/>
</dbReference>
<dbReference type="SMART" id="SM00530">
    <property type="entry name" value="HTH_XRE"/>
    <property type="match status" value="1"/>
</dbReference>
<dbReference type="Gene3D" id="3.30.460.10">
    <property type="entry name" value="Beta Polymerase, domain 2"/>
    <property type="match status" value="1"/>
</dbReference>
<evidence type="ECO:0000256" key="6">
    <source>
        <dbReference type="ARBA" id="ARBA00022741"/>
    </source>
</evidence>
<dbReference type="EMBL" id="BSUO01000001">
    <property type="protein sequence ID" value="GMA38603.1"/>
    <property type="molecule type" value="Genomic_DNA"/>
</dbReference>
<comment type="caution">
    <text evidence="12">The sequence shown here is derived from an EMBL/GenBank/DDBJ whole genome shotgun (WGS) entry which is preliminary data.</text>
</comment>
<evidence type="ECO:0000256" key="1">
    <source>
        <dbReference type="ARBA" id="ARBA00001946"/>
    </source>
</evidence>
<comment type="similarity">
    <text evidence="9">Belongs to the MntA antitoxin family.</text>
</comment>
<evidence type="ECO:0000256" key="9">
    <source>
        <dbReference type="ARBA" id="ARBA00038276"/>
    </source>
</evidence>
<evidence type="ECO:0000256" key="7">
    <source>
        <dbReference type="ARBA" id="ARBA00022840"/>
    </source>
</evidence>
<reference evidence="13" key="1">
    <citation type="journal article" date="2019" name="Int. J. Syst. Evol. Microbiol.">
        <title>The Global Catalogue of Microorganisms (GCM) 10K type strain sequencing project: providing services to taxonomists for standard genome sequencing and annotation.</title>
        <authorList>
            <consortium name="The Broad Institute Genomics Platform"/>
            <consortium name="The Broad Institute Genome Sequencing Center for Infectious Disease"/>
            <person name="Wu L."/>
            <person name="Ma J."/>
        </authorList>
    </citation>
    <scope>NUCLEOTIDE SEQUENCE [LARGE SCALE GENOMIC DNA]</scope>
    <source>
        <strain evidence="13">NBRC 113072</strain>
    </source>
</reference>
<dbReference type="RefSeq" id="WP_284302661.1">
    <property type="nucleotide sequence ID" value="NZ_BSUO01000001.1"/>
</dbReference>
<dbReference type="Pfam" id="PF01909">
    <property type="entry name" value="NTP_transf_2"/>
    <property type="match status" value="1"/>
</dbReference>
<dbReference type="InterPro" id="IPR043519">
    <property type="entry name" value="NT_sf"/>
</dbReference>
<dbReference type="SUPFAM" id="SSF81301">
    <property type="entry name" value="Nucleotidyltransferase"/>
    <property type="match status" value="1"/>
</dbReference>
<dbReference type="InterPro" id="IPR001387">
    <property type="entry name" value="Cro/C1-type_HTH"/>
</dbReference>
<dbReference type="Pfam" id="PF13560">
    <property type="entry name" value="HTH_31"/>
    <property type="match status" value="1"/>
</dbReference>
<dbReference type="InterPro" id="IPR052038">
    <property type="entry name" value="Type-VII_TA_antitoxin"/>
</dbReference>
<comment type="cofactor">
    <cofactor evidence="1">
        <name>Mg(2+)</name>
        <dbReference type="ChEBI" id="CHEBI:18420"/>
    </cofactor>
</comment>
<dbReference type="CDD" id="cd00093">
    <property type="entry name" value="HTH_XRE"/>
    <property type="match status" value="1"/>
</dbReference>
<keyword evidence="2" id="KW-1277">Toxin-antitoxin system</keyword>
<evidence type="ECO:0000313" key="13">
    <source>
        <dbReference type="Proteomes" id="UP001157126"/>
    </source>
</evidence>
<dbReference type="PANTHER" id="PTHR33571">
    <property type="entry name" value="SSL8005 PROTEIN"/>
    <property type="match status" value="1"/>
</dbReference>
<evidence type="ECO:0000256" key="5">
    <source>
        <dbReference type="ARBA" id="ARBA00022723"/>
    </source>
</evidence>
<keyword evidence="4" id="KW-0548">Nucleotidyltransferase</keyword>
<evidence type="ECO:0000256" key="3">
    <source>
        <dbReference type="ARBA" id="ARBA00022679"/>
    </source>
</evidence>
<name>A0ABQ6IL24_9MICO</name>
<dbReference type="Gene3D" id="1.10.260.40">
    <property type="entry name" value="lambda repressor-like DNA-binding domains"/>
    <property type="match status" value="1"/>
</dbReference>
<feature type="domain" description="HTH cro/C1-type" evidence="11">
    <location>
        <begin position="10"/>
        <end position="56"/>
    </location>
</feature>
<evidence type="ECO:0000256" key="2">
    <source>
        <dbReference type="ARBA" id="ARBA00022649"/>
    </source>
</evidence>
<sequence>MADLESGARIAMARRAAGLTQRALAARSGVAQPHIARIESGRVVPTAQTLERLLQAARPDGRTVLSAHRDEIVAAARARGGTGDVRVFGSVARGEDGPDSDVDLLVEFAPGVDLFDVVDLEIELGELLGRSVDVMPSDSRGRAADHARRDSVPL</sequence>
<feature type="compositionally biased region" description="Basic and acidic residues" evidence="10">
    <location>
        <begin position="139"/>
        <end position="154"/>
    </location>
</feature>
<keyword evidence="7" id="KW-0067">ATP-binding</keyword>
<feature type="region of interest" description="Disordered" evidence="10">
    <location>
        <begin position="135"/>
        <end position="154"/>
    </location>
</feature>
<keyword evidence="6" id="KW-0547">Nucleotide-binding</keyword>
<dbReference type="InterPro" id="IPR002934">
    <property type="entry name" value="Polymerase_NTP_transf_dom"/>
</dbReference>
<dbReference type="CDD" id="cd05403">
    <property type="entry name" value="NT_KNTase_like"/>
    <property type="match status" value="1"/>
</dbReference>
<dbReference type="InterPro" id="IPR010982">
    <property type="entry name" value="Lambda_DNA-bd_dom_sf"/>
</dbReference>
<evidence type="ECO:0000259" key="11">
    <source>
        <dbReference type="PROSITE" id="PS50943"/>
    </source>
</evidence>